<dbReference type="InterPro" id="IPR057774">
    <property type="entry name" value="D8C_UMOD/GP2/OIT3-like"/>
</dbReference>
<dbReference type="Pfam" id="PF23283">
    <property type="entry name" value="D8C_UMOD"/>
    <property type="match status" value="1"/>
</dbReference>
<sequence>MKNLQNILAFLGVFIVFCSWISFSQALQNFVPVGCFKDKLQDRALPDLIINHRISDPVIDWSNLSITVQSCAKAAQDKGYVYFALQFWGECWAGHSGHLTYDKHGPSTHCERGVGKGYTNFVYRNTGVDNECEAPRVLDSEDRAMTYSKKLAPFLCDEHMVPGWYRFKGKAGNAIANTCPAKWSCGTHMAGWMKGSHPQPSQGITDAKVCIHYPEQNNCCVGEEPIKVRNCGRFYVYKLKPAEIGCFSRYCGNGR</sequence>
<dbReference type="KEGG" id="aten:116300795"/>
<organism evidence="6 7">
    <name type="scientific">Actinia tenebrosa</name>
    <name type="common">Australian red waratah sea anemone</name>
    <dbReference type="NCBI Taxonomy" id="6105"/>
    <lineage>
        <taxon>Eukaryota</taxon>
        <taxon>Metazoa</taxon>
        <taxon>Cnidaria</taxon>
        <taxon>Anthozoa</taxon>
        <taxon>Hexacorallia</taxon>
        <taxon>Actiniaria</taxon>
        <taxon>Actiniidae</taxon>
        <taxon>Actinia</taxon>
    </lineage>
</organism>
<dbReference type="PANTHER" id="PTHR36191">
    <property type="entry name" value="ENDO/EXONUCLEASE/PHOSPHATASE DOMAIN-CONTAINING PROTEIN-RELATED"/>
    <property type="match status" value="1"/>
</dbReference>
<evidence type="ECO:0000256" key="3">
    <source>
        <dbReference type="SAM" id="SignalP"/>
    </source>
</evidence>
<dbReference type="InterPro" id="IPR002889">
    <property type="entry name" value="WSC_carb-bd"/>
</dbReference>
<feature type="domain" description="WSC" evidence="4">
    <location>
        <begin position="34"/>
        <end position="110"/>
    </location>
</feature>
<keyword evidence="1 3" id="KW-0732">Signal</keyword>
<dbReference type="Proteomes" id="UP000515163">
    <property type="component" value="Unplaced"/>
</dbReference>
<feature type="chain" id="PRO_5028064840" evidence="3">
    <location>
        <begin position="27"/>
        <end position="255"/>
    </location>
</feature>
<proteinExistence type="predicted"/>
<dbReference type="PANTHER" id="PTHR36191:SF4">
    <property type="entry name" value="VWFD DOMAIN-CONTAINING PROTEIN"/>
    <property type="match status" value="1"/>
</dbReference>
<dbReference type="GeneID" id="116300795"/>
<reference evidence="7" key="1">
    <citation type="submission" date="2025-08" db="UniProtKB">
        <authorList>
            <consortium name="RefSeq"/>
        </authorList>
    </citation>
    <scope>IDENTIFICATION</scope>
    <source>
        <tissue evidence="7">Tentacle</tissue>
    </source>
</reference>
<evidence type="ECO:0000256" key="1">
    <source>
        <dbReference type="ARBA" id="ARBA00022729"/>
    </source>
</evidence>
<accession>A0A6P8IFQ9</accession>
<keyword evidence="2" id="KW-1015">Disulfide bond</keyword>
<evidence type="ECO:0000313" key="7">
    <source>
        <dbReference type="RefSeq" id="XP_031565596.1"/>
    </source>
</evidence>
<dbReference type="Pfam" id="PF01822">
    <property type="entry name" value="WSC"/>
    <property type="match status" value="1"/>
</dbReference>
<feature type="domain" description="UMOD/GP2/OIT3-like D8C" evidence="5">
    <location>
        <begin position="174"/>
        <end position="251"/>
    </location>
</feature>
<dbReference type="InParanoid" id="A0A6P8IFQ9"/>
<evidence type="ECO:0000313" key="6">
    <source>
        <dbReference type="Proteomes" id="UP000515163"/>
    </source>
</evidence>
<dbReference type="OrthoDB" id="5979752at2759"/>
<evidence type="ECO:0000259" key="5">
    <source>
        <dbReference type="Pfam" id="PF23283"/>
    </source>
</evidence>
<name>A0A6P8IFQ9_ACTTE</name>
<dbReference type="RefSeq" id="XP_031565596.1">
    <property type="nucleotide sequence ID" value="XM_031709736.1"/>
</dbReference>
<evidence type="ECO:0000256" key="2">
    <source>
        <dbReference type="ARBA" id="ARBA00023157"/>
    </source>
</evidence>
<evidence type="ECO:0000259" key="4">
    <source>
        <dbReference type="Pfam" id="PF01822"/>
    </source>
</evidence>
<protein>
    <submittedName>
        <fullName evidence="7">Pancreatic secretory granule membrane major glycoprotein GP2-like</fullName>
    </submittedName>
</protein>
<dbReference type="AlphaFoldDB" id="A0A6P8IFQ9"/>
<keyword evidence="6" id="KW-1185">Reference proteome</keyword>
<feature type="signal peptide" evidence="3">
    <location>
        <begin position="1"/>
        <end position="26"/>
    </location>
</feature>
<gene>
    <name evidence="7" type="primary">LOC116300795</name>
</gene>